<keyword evidence="4" id="KW-1185">Reference proteome</keyword>
<dbReference type="HAMAP" id="MF_00795">
    <property type="entry name" value="CutC"/>
    <property type="match status" value="1"/>
</dbReference>
<evidence type="ECO:0000256" key="2">
    <source>
        <dbReference type="HAMAP-Rule" id="MF_00795"/>
    </source>
</evidence>
<proteinExistence type="inferred from homology"/>
<dbReference type="PANTHER" id="PTHR12598:SF0">
    <property type="entry name" value="COPPER HOMEOSTASIS PROTEIN CUTC HOMOLOG"/>
    <property type="match status" value="1"/>
</dbReference>
<accession>A0ABP7PGX8</accession>
<name>A0ABP7PGX8_9ACTN</name>
<keyword evidence="2" id="KW-0963">Cytoplasm</keyword>
<evidence type="ECO:0000313" key="4">
    <source>
        <dbReference type="Proteomes" id="UP001418444"/>
    </source>
</evidence>
<dbReference type="InterPro" id="IPR036822">
    <property type="entry name" value="CutC-like_dom_sf"/>
</dbReference>
<dbReference type="Gene3D" id="3.20.20.380">
    <property type="entry name" value="Copper homeostasis (CutC) domain"/>
    <property type="match status" value="1"/>
</dbReference>
<evidence type="ECO:0000256" key="1">
    <source>
        <dbReference type="ARBA" id="ARBA00007768"/>
    </source>
</evidence>
<reference evidence="4" key="1">
    <citation type="journal article" date="2019" name="Int. J. Syst. Evol. Microbiol.">
        <title>The Global Catalogue of Microorganisms (GCM) 10K type strain sequencing project: providing services to taxonomists for standard genome sequencing and annotation.</title>
        <authorList>
            <consortium name="The Broad Institute Genomics Platform"/>
            <consortium name="The Broad Institute Genome Sequencing Center for Infectious Disease"/>
            <person name="Wu L."/>
            <person name="Ma J."/>
        </authorList>
    </citation>
    <scope>NUCLEOTIDE SEQUENCE [LARGE SCALE GENOMIC DNA]</scope>
    <source>
        <strain evidence="4">JCM 16923</strain>
    </source>
</reference>
<organism evidence="3 4">
    <name type="scientific">Gordonia caeni</name>
    <dbReference type="NCBI Taxonomy" id="1007097"/>
    <lineage>
        <taxon>Bacteria</taxon>
        <taxon>Bacillati</taxon>
        <taxon>Actinomycetota</taxon>
        <taxon>Actinomycetes</taxon>
        <taxon>Mycobacteriales</taxon>
        <taxon>Gordoniaceae</taxon>
        <taxon>Gordonia</taxon>
    </lineage>
</organism>
<comment type="caution">
    <text evidence="2">Once thought to be involved in copper homeostasis, experiments in E.coli have shown this is not the case.</text>
</comment>
<protein>
    <recommendedName>
        <fullName evidence="2">PF03932 family protein CutC</fullName>
    </recommendedName>
</protein>
<dbReference type="RefSeq" id="WP_344784451.1">
    <property type="nucleotide sequence ID" value="NZ_BAAAZW010000007.1"/>
</dbReference>
<comment type="caution">
    <text evidence="3">The sequence shown here is derived from an EMBL/GenBank/DDBJ whole genome shotgun (WGS) entry which is preliminary data.</text>
</comment>
<dbReference type="CDD" id="cd00945">
    <property type="entry name" value="Aldolase_Class_I"/>
    <property type="match status" value="1"/>
</dbReference>
<comment type="similarity">
    <text evidence="1 2">Belongs to the CutC family.</text>
</comment>
<dbReference type="EMBL" id="BAAAZW010000007">
    <property type="protein sequence ID" value="GAA3964400.1"/>
    <property type="molecule type" value="Genomic_DNA"/>
</dbReference>
<evidence type="ECO:0000313" key="3">
    <source>
        <dbReference type="EMBL" id="GAA3964400.1"/>
    </source>
</evidence>
<gene>
    <name evidence="2" type="primary">cutC</name>
    <name evidence="3" type="ORF">GCM10022231_26240</name>
</gene>
<dbReference type="InterPro" id="IPR005627">
    <property type="entry name" value="CutC-like"/>
</dbReference>
<comment type="subcellular location">
    <subcellularLocation>
        <location evidence="2">Cytoplasm</location>
    </subcellularLocation>
</comment>
<dbReference type="SUPFAM" id="SSF110395">
    <property type="entry name" value="CutC-like"/>
    <property type="match status" value="1"/>
</dbReference>
<dbReference type="Proteomes" id="UP001418444">
    <property type="component" value="Unassembled WGS sequence"/>
</dbReference>
<dbReference type="PANTHER" id="PTHR12598">
    <property type="entry name" value="COPPER HOMEOSTASIS PROTEIN CUTC"/>
    <property type="match status" value="1"/>
</dbReference>
<sequence>MARLTTRPRLEIAVQDGAGAAVAAGNGADRVELCTALGATGGLTPSPGTLAQVCATGIDVHVLIRNRPGGFVYDDAELDALAADIALAADRGAAGVVIGALDAGGNVDVRACRRLIAAARTAGRPLEITFHRALDTLEDPVTALRLLADLGVDRVLTSGGAARAGDGLGRLARLVGAGTGVEIMAGGGVRLDDLAALAALGVDAIHLSAKRLVPDPGVTGPGGGTGGELEMTDPTLVAAARRELDRICDGPS</sequence>
<dbReference type="Pfam" id="PF03932">
    <property type="entry name" value="CutC"/>
    <property type="match status" value="1"/>
</dbReference>